<gene>
    <name evidence="2" type="ORF">DDQ68_20535</name>
</gene>
<dbReference type="AlphaFoldDB" id="A0A2Z3GSC1"/>
<name>A0A2Z3GSC1_9BACT</name>
<sequence length="350" mass="37094">MDSQTIDVLVIGAGQSGLAVGYYLRRAGYSFALLDDQPRPGGAWPNGWDALHLFSPAEANSLPGWPMPRPAPGGPEFPPRDAVVAYLTDYERRYALPVHRPVRVAAVARAGAGFVVATSQGPWQVRAVVAATGSWSQPFIPDYADRALFGGEQLHSAYYRQAAAFAGQRVLVVGGGNSGAQILADVSRVARTIWATERPPRLLPDDVDGRVLFAQATQRYQAGPAASPPPSLGDVVMVPEVQAARERGVLRSVRPPTHFTPTGVVWPDGRAEAFDAVIWCTGFRPALGFLGGLGLVGPDGRVATTGTRALALPGLWLVGYGSWTGFASATLIGVGRSARTTVEEIKDFLG</sequence>
<dbReference type="Pfam" id="PF13738">
    <property type="entry name" value="Pyr_redox_3"/>
    <property type="match status" value="1"/>
</dbReference>
<dbReference type="RefSeq" id="WP_109657972.1">
    <property type="nucleotide sequence ID" value="NZ_CP029145.1"/>
</dbReference>
<evidence type="ECO:0000256" key="1">
    <source>
        <dbReference type="ARBA" id="ARBA00023002"/>
    </source>
</evidence>
<dbReference type="PRINTS" id="PR00469">
    <property type="entry name" value="PNDRDTASEII"/>
</dbReference>
<accession>A0A2Z3GSC1</accession>
<dbReference type="PANTHER" id="PTHR43539">
    <property type="entry name" value="FLAVIN-BINDING MONOOXYGENASE-LIKE PROTEIN (AFU_ORTHOLOGUE AFUA_4G09220)"/>
    <property type="match status" value="1"/>
</dbReference>
<dbReference type="PRINTS" id="PR00368">
    <property type="entry name" value="FADPNR"/>
</dbReference>
<reference evidence="3" key="1">
    <citation type="submission" date="2018-04" db="EMBL/GenBank/DDBJ databases">
        <title>Complete genome of Antarctic heterotrophic bacterium Hymenobacter nivis.</title>
        <authorList>
            <person name="Terashima M."/>
        </authorList>
    </citation>
    <scope>NUCLEOTIDE SEQUENCE [LARGE SCALE GENOMIC DNA]</scope>
    <source>
        <strain evidence="3">NBRC 111535</strain>
    </source>
</reference>
<protein>
    <submittedName>
        <fullName evidence="2">Pyridine nucleotide-disulfide oxidoreductase</fullName>
    </submittedName>
</protein>
<dbReference type="GO" id="GO:0050660">
    <property type="term" value="F:flavin adenine dinucleotide binding"/>
    <property type="evidence" value="ECO:0007669"/>
    <property type="project" value="TreeGrafter"/>
</dbReference>
<dbReference type="InterPro" id="IPR036188">
    <property type="entry name" value="FAD/NAD-bd_sf"/>
</dbReference>
<keyword evidence="3" id="KW-1185">Reference proteome</keyword>
<dbReference type="KEGG" id="hnv:DDQ68_20535"/>
<evidence type="ECO:0000313" key="2">
    <source>
        <dbReference type="EMBL" id="AWM34952.1"/>
    </source>
</evidence>
<proteinExistence type="predicted"/>
<keyword evidence="1" id="KW-0560">Oxidoreductase</keyword>
<dbReference type="GO" id="GO:0004497">
    <property type="term" value="F:monooxygenase activity"/>
    <property type="evidence" value="ECO:0007669"/>
    <property type="project" value="TreeGrafter"/>
</dbReference>
<organism evidence="2 3">
    <name type="scientific">Hymenobacter nivis</name>
    <dbReference type="NCBI Taxonomy" id="1850093"/>
    <lineage>
        <taxon>Bacteria</taxon>
        <taxon>Pseudomonadati</taxon>
        <taxon>Bacteroidota</taxon>
        <taxon>Cytophagia</taxon>
        <taxon>Cytophagales</taxon>
        <taxon>Hymenobacteraceae</taxon>
        <taxon>Hymenobacter</taxon>
    </lineage>
</organism>
<dbReference type="OrthoDB" id="9778740at2"/>
<dbReference type="PANTHER" id="PTHR43539:SF78">
    <property type="entry name" value="FLAVIN-CONTAINING MONOOXYGENASE"/>
    <property type="match status" value="1"/>
</dbReference>
<dbReference type="SUPFAM" id="SSF51905">
    <property type="entry name" value="FAD/NAD(P)-binding domain"/>
    <property type="match status" value="2"/>
</dbReference>
<dbReference type="InterPro" id="IPR050982">
    <property type="entry name" value="Auxin_biosynth/cation_transpt"/>
</dbReference>
<dbReference type="Proteomes" id="UP000245999">
    <property type="component" value="Chromosome"/>
</dbReference>
<evidence type="ECO:0000313" key="3">
    <source>
        <dbReference type="Proteomes" id="UP000245999"/>
    </source>
</evidence>
<dbReference type="EMBL" id="CP029145">
    <property type="protein sequence ID" value="AWM34952.1"/>
    <property type="molecule type" value="Genomic_DNA"/>
</dbReference>
<dbReference type="Gene3D" id="3.50.50.60">
    <property type="entry name" value="FAD/NAD(P)-binding domain"/>
    <property type="match status" value="1"/>
</dbReference>
<dbReference type="NCBIfam" id="NF040505">
    <property type="entry name" value="ArsO_flavin_mono"/>
    <property type="match status" value="1"/>
</dbReference>